<reference evidence="8" key="2">
    <citation type="submission" date="2023-01" db="EMBL/GenBank/DDBJ databases">
        <title>Draft genome sequence of Maritalea porphyrae strain NBRC 107169.</title>
        <authorList>
            <person name="Sun Q."/>
            <person name="Mori K."/>
        </authorList>
    </citation>
    <scope>NUCLEOTIDE SEQUENCE</scope>
    <source>
        <strain evidence="8">NBRC 107169</strain>
    </source>
</reference>
<dbReference type="NCBIfam" id="TIGR01254">
    <property type="entry name" value="sfuA"/>
    <property type="match status" value="1"/>
</dbReference>
<protein>
    <recommendedName>
        <fullName evidence="3">Thiamine-binding periplasmic protein</fullName>
    </recommendedName>
</protein>
<dbReference type="PANTHER" id="PTHR30006:SF3">
    <property type="entry name" value="THIAMINE-BINDING PERIPLASMIC PROTEIN"/>
    <property type="match status" value="1"/>
</dbReference>
<evidence type="ECO:0000313" key="8">
    <source>
        <dbReference type="EMBL" id="GLQ16201.1"/>
    </source>
</evidence>
<keyword evidence="5 7" id="KW-0732">Signal</keyword>
<name>A0ABQ5UMD7_9HYPH</name>
<keyword evidence="4" id="KW-0813">Transport</keyword>
<evidence type="ECO:0000256" key="5">
    <source>
        <dbReference type="ARBA" id="ARBA00022729"/>
    </source>
</evidence>
<evidence type="ECO:0000256" key="4">
    <source>
        <dbReference type="ARBA" id="ARBA00022448"/>
    </source>
</evidence>
<dbReference type="EMBL" id="BSNI01000001">
    <property type="protein sequence ID" value="GLQ16201.1"/>
    <property type="molecule type" value="Genomic_DNA"/>
</dbReference>
<proteinExistence type="inferred from homology"/>
<keyword evidence="6" id="KW-0574">Periplasm</keyword>
<dbReference type="InterPro" id="IPR005967">
    <property type="entry name" value="ThiB"/>
</dbReference>
<evidence type="ECO:0000256" key="6">
    <source>
        <dbReference type="ARBA" id="ARBA00022764"/>
    </source>
</evidence>
<sequence length="335" mass="36626">MSLKNLTIAALFSIAPLASSAMAEDKPTLTIYTYDSFASDWGPGPQIKAGFEANCNCVVDFVGAEDAISALRKAQLEGDSTKADIILGLDTSVAAEAKSTDLFANHHTDLSAVKLPIDYTSEQFVPFDYGYFAFVYRKSDFPEAPTSFEDLDMADEDFKIVIQDPRSSTPGLGLILWAKAVYGSDTEEMWPDLAPYILTVTKGWSEAYSLFLDGEADMVLSYTTSPSYHKIAEGDDNYAAAIFEEGHYAQVELAGILKSSKQQELAQSFMSYLVSQEAQKIIPTTNWMFPVIELEGGLPEGFATPLSKEQTLLLDDETVAANTKAYIDAFFAGIK</sequence>
<dbReference type="RefSeq" id="WP_284361660.1">
    <property type="nucleotide sequence ID" value="NZ_BSNI01000001.1"/>
</dbReference>
<dbReference type="Pfam" id="PF01547">
    <property type="entry name" value="SBP_bac_1"/>
    <property type="match status" value="1"/>
</dbReference>
<evidence type="ECO:0000256" key="1">
    <source>
        <dbReference type="ARBA" id="ARBA00004418"/>
    </source>
</evidence>
<evidence type="ECO:0000256" key="3">
    <source>
        <dbReference type="ARBA" id="ARBA00019815"/>
    </source>
</evidence>
<dbReference type="CDD" id="cd13545">
    <property type="entry name" value="PBP2_TbpA"/>
    <property type="match status" value="1"/>
</dbReference>
<dbReference type="Proteomes" id="UP001161405">
    <property type="component" value="Unassembled WGS sequence"/>
</dbReference>
<dbReference type="SUPFAM" id="SSF53850">
    <property type="entry name" value="Periplasmic binding protein-like II"/>
    <property type="match status" value="1"/>
</dbReference>
<comment type="similarity">
    <text evidence="2">Belongs to the bacterial solute-binding protein 1 family.</text>
</comment>
<comment type="subcellular location">
    <subcellularLocation>
        <location evidence="1">Periplasm</location>
    </subcellularLocation>
</comment>
<reference evidence="8" key="1">
    <citation type="journal article" date="2014" name="Int. J. Syst. Evol. Microbiol.">
        <title>Complete genome of a new Firmicutes species belonging to the dominant human colonic microbiota ('Ruminococcus bicirculans') reveals two chromosomes and a selective capacity to utilize plant glucans.</title>
        <authorList>
            <consortium name="NISC Comparative Sequencing Program"/>
            <person name="Wegmann U."/>
            <person name="Louis P."/>
            <person name="Goesmann A."/>
            <person name="Henrissat B."/>
            <person name="Duncan S.H."/>
            <person name="Flint H.J."/>
        </authorList>
    </citation>
    <scope>NUCLEOTIDE SEQUENCE</scope>
    <source>
        <strain evidence="8">NBRC 107169</strain>
    </source>
</reference>
<comment type="caution">
    <text evidence="8">The sequence shown here is derived from an EMBL/GenBank/DDBJ whole genome shotgun (WGS) entry which is preliminary data.</text>
</comment>
<keyword evidence="9" id="KW-1185">Reference proteome</keyword>
<dbReference type="Gene3D" id="3.40.190.10">
    <property type="entry name" value="Periplasmic binding protein-like II"/>
    <property type="match status" value="2"/>
</dbReference>
<dbReference type="PANTHER" id="PTHR30006">
    <property type="entry name" value="THIAMINE-BINDING PERIPLASMIC PROTEIN-RELATED"/>
    <property type="match status" value="1"/>
</dbReference>
<organism evidence="8 9">
    <name type="scientific">Maritalea porphyrae</name>
    <dbReference type="NCBI Taxonomy" id="880732"/>
    <lineage>
        <taxon>Bacteria</taxon>
        <taxon>Pseudomonadati</taxon>
        <taxon>Pseudomonadota</taxon>
        <taxon>Alphaproteobacteria</taxon>
        <taxon>Hyphomicrobiales</taxon>
        <taxon>Devosiaceae</taxon>
        <taxon>Maritalea</taxon>
    </lineage>
</organism>
<gene>
    <name evidence="8" type="primary">tbpA</name>
    <name evidence="8" type="ORF">GCM10007879_04500</name>
</gene>
<feature type="chain" id="PRO_5046267890" description="Thiamine-binding periplasmic protein" evidence="7">
    <location>
        <begin position="24"/>
        <end position="335"/>
    </location>
</feature>
<accession>A0ABQ5UMD7</accession>
<dbReference type="InterPro" id="IPR006059">
    <property type="entry name" value="SBP"/>
</dbReference>
<dbReference type="NCBIfam" id="TIGR01276">
    <property type="entry name" value="thiB"/>
    <property type="match status" value="1"/>
</dbReference>
<evidence type="ECO:0000313" key="9">
    <source>
        <dbReference type="Proteomes" id="UP001161405"/>
    </source>
</evidence>
<evidence type="ECO:0000256" key="2">
    <source>
        <dbReference type="ARBA" id="ARBA00008520"/>
    </source>
</evidence>
<evidence type="ECO:0000256" key="7">
    <source>
        <dbReference type="SAM" id="SignalP"/>
    </source>
</evidence>
<feature type="signal peptide" evidence="7">
    <location>
        <begin position="1"/>
        <end position="23"/>
    </location>
</feature>
<dbReference type="InterPro" id="IPR005948">
    <property type="entry name" value="ThiB-like"/>
</dbReference>